<feature type="binding site" evidence="3">
    <location>
        <position position="129"/>
    </location>
    <ligand>
        <name>substrate</name>
    </ligand>
</feature>
<comment type="similarity">
    <text evidence="3">Belongs to the ribose 5-phosphate isomerase family.</text>
</comment>
<comment type="function">
    <text evidence="3">Catalyzes the reversible conversion of ribose-5-phosphate to ribulose 5-phosphate.</text>
</comment>
<dbReference type="UniPathway" id="UPA00115">
    <property type="reaction ID" value="UER00412"/>
</dbReference>
<reference evidence="4 5" key="1">
    <citation type="submission" date="2020-11" db="EMBL/GenBank/DDBJ databases">
        <title>Description of Pontivivens ytuae sp. nov. isolated from deep sea sediment of Mariana Trench.</title>
        <authorList>
            <person name="Wang Z."/>
            <person name="Sun Q.-L."/>
            <person name="Xu X.-D."/>
            <person name="Tang Y.-Z."/>
            <person name="Zhang J."/>
        </authorList>
    </citation>
    <scope>NUCLEOTIDE SEQUENCE [LARGE SCALE GENOMIC DNA]</scope>
    <source>
        <strain evidence="4 5">MT2928</strain>
    </source>
</reference>
<organism evidence="4 5">
    <name type="scientific">Pontivivens ytuae</name>
    <dbReference type="NCBI Taxonomy" id="2789856"/>
    <lineage>
        <taxon>Bacteria</taxon>
        <taxon>Pseudomonadati</taxon>
        <taxon>Pseudomonadota</taxon>
        <taxon>Alphaproteobacteria</taxon>
        <taxon>Rhodobacterales</taxon>
        <taxon>Paracoccaceae</taxon>
        <taxon>Pontivivens</taxon>
    </lineage>
</organism>
<dbReference type="InterPro" id="IPR020672">
    <property type="entry name" value="Ribose5P_isomerase_typA_subgr"/>
</dbReference>
<dbReference type="Gene3D" id="3.40.50.1360">
    <property type="match status" value="1"/>
</dbReference>
<dbReference type="GO" id="GO:0009052">
    <property type="term" value="P:pentose-phosphate shunt, non-oxidative branch"/>
    <property type="evidence" value="ECO:0007669"/>
    <property type="project" value="UniProtKB-UniRule"/>
</dbReference>
<dbReference type="PANTHER" id="PTHR43748">
    <property type="entry name" value="RIBOSE-5-PHOSPHATE ISOMERASE 3, CHLOROPLASTIC-RELATED"/>
    <property type="match status" value="1"/>
</dbReference>
<protein>
    <recommendedName>
        <fullName evidence="3">Ribose-5-phosphate isomerase A</fullName>
        <ecNumber evidence="3">5.3.1.6</ecNumber>
    </recommendedName>
    <alternativeName>
        <fullName evidence="3">Phosphoriboisomerase A</fullName>
        <shortName evidence="3">PRI</shortName>
    </alternativeName>
</protein>
<dbReference type="NCBIfam" id="NF001924">
    <property type="entry name" value="PRK00702.1"/>
    <property type="match status" value="1"/>
</dbReference>
<dbReference type="HAMAP" id="MF_00170">
    <property type="entry name" value="Rib_5P_isom_A"/>
    <property type="match status" value="1"/>
</dbReference>
<dbReference type="Pfam" id="PF06026">
    <property type="entry name" value="Rib_5-P_isom_A"/>
    <property type="match status" value="1"/>
</dbReference>
<dbReference type="EC" id="5.3.1.6" evidence="3"/>
<dbReference type="InterPro" id="IPR037171">
    <property type="entry name" value="NagB/RpiA_transferase-like"/>
</dbReference>
<sequence length="266" mass="28497">MRDPLSPADRAKFIAARGALSLVESGMKLGLGTGSTANWFVRLLGERIRVEGIDVVGVATSSRTADLARKVGIEVMDLDEAGWLDLTVDGADEVDPALNLIKGGGGAHLQEKIVATASDRMVVITDDSKLVPHLGAFPLPVEVIPFGWKATKAIIEELLEQILVGGHAVTPRYAGQEMFRTDEGNYILDLHLRQIGDPHRLSPLLNQVAGVVENGLFLGVADQVMVGYSSGEVHQMSDGGAMQPAPILDDIDELAFLMNLVDEQKV</sequence>
<dbReference type="PANTHER" id="PTHR43748:SF3">
    <property type="entry name" value="RIBOSE-5-PHOSPHATE ISOMERASE 3, CHLOROPLASTIC-RELATED"/>
    <property type="match status" value="1"/>
</dbReference>
<dbReference type="FunFam" id="3.40.50.1360:FF:000001">
    <property type="entry name" value="Ribose-5-phosphate isomerase A"/>
    <property type="match status" value="1"/>
</dbReference>
<feature type="active site" description="Proton acceptor" evidence="3">
    <location>
        <position position="111"/>
    </location>
</feature>
<gene>
    <name evidence="3 4" type="primary">rpiA</name>
    <name evidence="4" type="ORF">I0K15_16985</name>
</gene>
<feature type="binding site" evidence="3">
    <location>
        <begin position="89"/>
        <end position="92"/>
    </location>
    <ligand>
        <name>substrate</name>
    </ligand>
</feature>
<dbReference type="Gene3D" id="3.30.70.260">
    <property type="match status" value="1"/>
</dbReference>
<dbReference type="GO" id="GO:0004751">
    <property type="term" value="F:ribose-5-phosphate isomerase activity"/>
    <property type="evidence" value="ECO:0007669"/>
    <property type="project" value="UniProtKB-UniRule"/>
</dbReference>
<comment type="pathway">
    <text evidence="3">Carbohydrate degradation; pentose phosphate pathway; D-ribose 5-phosphate from D-ribulose 5-phosphate (non-oxidative stage): step 1/1.</text>
</comment>
<dbReference type="NCBIfam" id="TIGR00021">
    <property type="entry name" value="rpiA"/>
    <property type="match status" value="1"/>
</dbReference>
<dbReference type="EMBL" id="CP064942">
    <property type="protein sequence ID" value="QPH53461.1"/>
    <property type="molecule type" value="Genomic_DNA"/>
</dbReference>
<accession>A0A7S9LQJ6</accession>
<dbReference type="AlphaFoldDB" id="A0A7S9LQJ6"/>
<dbReference type="SUPFAM" id="SSF100950">
    <property type="entry name" value="NagB/RpiA/CoA transferase-like"/>
    <property type="match status" value="1"/>
</dbReference>
<dbReference type="InterPro" id="IPR004788">
    <property type="entry name" value="Ribose5P_isomerase_type_A"/>
</dbReference>
<evidence type="ECO:0000256" key="3">
    <source>
        <dbReference type="HAMAP-Rule" id="MF_00170"/>
    </source>
</evidence>
<feature type="binding site" evidence="3">
    <location>
        <begin position="102"/>
        <end position="105"/>
    </location>
    <ligand>
        <name>substrate</name>
    </ligand>
</feature>
<comment type="subunit">
    <text evidence="3">Homodimer.</text>
</comment>
<dbReference type="RefSeq" id="WP_196102670.1">
    <property type="nucleotide sequence ID" value="NZ_CP064942.1"/>
</dbReference>
<proteinExistence type="inferred from homology"/>
<evidence type="ECO:0000313" key="4">
    <source>
        <dbReference type="EMBL" id="QPH53461.1"/>
    </source>
</evidence>
<dbReference type="SUPFAM" id="SSF75445">
    <property type="entry name" value="D-ribose-5-phosphate isomerase (RpiA), lid domain"/>
    <property type="match status" value="1"/>
</dbReference>
<evidence type="ECO:0000256" key="1">
    <source>
        <dbReference type="ARBA" id="ARBA00001713"/>
    </source>
</evidence>
<name>A0A7S9LQJ6_9RHOB</name>
<dbReference type="KEGG" id="poz:I0K15_16985"/>
<comment type="catalytic activity">
    <reaction evidence="1 3">
        <text>aldehydo-D-ribose 5-phosphate = D-ribulose 5-phosphate</text>
        <dbReference type="Rhea" id="RHEA:14657"/>
        <dbReference type="ChEBI" id="CHEBI:58121"/>
        <dbReference type="ChEBI" id="CHEBI:58273"/>
        <dbReference type="EC" id="5.3.1.6"/>
    </reaction>
</comment>
<dbReference type="Proteomes" id="UP000594800">
    <property type="component" value="Chromosome"/>
</dbReference>
<feature type="binding site" evidence="3">
    <location>
        <begin position="33"/>
        <end position="36"/>
    </location>
    <ligand>
        <name>substrate</name>
    </ligand>
</feature>
<evidence type="ECO:0000313" key="5">
    <source>
        <dbReference type="Proteomes" id="UP000594800"/>
    </source>
</evidence>
<evidence type="ECO:0000256" key="2">
    <source>
        <dbReference type="ARBA" id="ARBA00023235"/>
    </source>
</evidence>
<dbReference type="InterPro" id="IPR050262">
    <property type="entry name" value="Ribose-5P_isomerase"/>
</dbReference>
<keyword evidence="2 3" id="KW-0413">Isomerase</keyword>
<dbReference type="CDD" id="cd01398">
    <property type="entry name" value="RPI_A"/>
    <property type="match status" value="1"/>
</dbReference>
<keyword evidence="5" id="KW-1185">Reference proteome</keyword>